<dbReference type="PROSITE" id="PS50157">
    <property type="entry name" value="ZINC_FINGER_C2H2_2"/>
    <property type="match status" value="6"/>
</dbReference>
<keyword evidence="4 7" id="KW-0863">Zinc-finger</keyword>
<evidence type="ECO:0000313" key="11">
    <source>
        <dbReference type="Proteomes" id="UP000694523"/>
    </source>
</evidence>
<comment type="subcellular location">
    <subcellularLocation>
        <location evidence="1">Nucleus</location>
    </subcellularLocation>
</comment>
<feature type="domain" description="C2H2-type" evidence="9">
    <location>
        <begin position="209"/>
        <end position="236"/>
    </location>
</feature>
<dbReference type="InterPro" id="IPR050331">
    <property type="entry name" value="Zinc_finger"/>
</dbReference>
<feature type="domain" description="C2H2-type" evidence="9">
    <location>
        <begin position="237"/>
        <end position="265"/>
    </location>
</feature>
<evidence type="ECO:0000313" key="10">
    <source>
        <dbReference type="Ensembl" id="ENSNMLP00000007072.1"/>
    </source>
</evidence>
<dbReference type="AlphaFoldDB" id="A0A8C6WHD9"/>
<accession>A0A8C6WHD9</accession>
<dbReference type="GO" id="GO:0005634">
    <property type="term" value="C:nucleus"/>
    <property type="evidence" value="ECO:0007669"/>
    <property type="project" value="UniProtKB-SubCell"/>
</dbReference>
<organism evidence="10 11">
    <name type="scientific">Neogobius melanostomus</name>
    <name type="common">round goby</name>
    <dbReference type="NCBI Taxonomy" id="47308"/>
    <lineage>
        <taxon>Eukaryota</taxon>
        <taxon>Metazoa</taxon>
        <taxon>Chordata</taxon>
        <taxon>Craniata</taxon>
        <taxon>Vertebrata</taxon>
        <taxon>Euteleostomi</taxon>
        <taxon>Actinopterygii</taxon>
        <taxon>Neopterygii</taxon>
        <taxon>Teleostei</taxon>
        <taxon>Neoteleostei</taxon>
        <taxon>Acanthomorphata</taxon>
        <taxon>Gobiaria</taxon>
        <taxon>Gobiiformes</taxon>
        <taxon>Gobioidei</taxon>
        <taxon>Gobiidae</taxon>
        <taxon>Benthophilinae</taxon>
        <taxon>Neogobiini</taxon>
        <taxon>Neogobius</taxon>
    </lineage>
</organism>
<dbReference type="Pfam" id="PF12874">
    <property type="entry name" value="zf-met"/>
    <property type="match status" value="1"/>
</dbReference>
<feature type="domain" description="C2H2-type" evidence="9">
    <location>
        <begin position="181"/>
        <end position="208"/>
    </location>
</feature>
<proteinExistence type="predicted"/>
<protein>
    <recommendedName>
        <fullName evidence="9">C2H2-type domain-containing protein</fullName>
    </recommendedName>
</protein>
<dbReference type="Proteomes" id="UP000694523">
    <property type="component" value="Unplaced"/>
</dbReference>
<keyword evidence="5" id="KW-0862">Zinc</keyword>
<reference evidence="10" key="1">
    <citation type="submission" date="2025-08" db="UniProtKB">
        <authorList>
            <consortium name="Ensembl"/>
        </authorList>
    </citation>
    <scope>IDENTIFICATION</scope>
</reference>
<keyword evidence="3" id="KW-0677">Repeat</keyword>
<keyword evidence="11" id="KW-1185">Reference proteome</keyword>
<evidence type="ECO:0000256" key="3">
    <source>
        <dbReference type="ARBA" id="ARBA00022737"/>
    </source>
</evidence>
<evidence type="ECO:0000256" key="2">
    <source>
        <dbReference type="ARBA" id="ARBA00022723"/>
    </source>
</evidence>
<dbReference type="InterPro" id="IPR013087">
    <property type="entry name" value="Znf_C2H2_type"/>
</dbReference>
<evidence type="ECO:0000256" key="8">
    <source>
        <dbReference type="SAM" id="MobiDB-lite"/>
    </source>
</evidence>
<evidence type="ECO:0000256" key="4">
    <source>
        <dbReference type="ARBA" id="ARBA00022771"/>
    </source>
</evidence>
<dbReference type="PANTHER" id="PTHR16515">
    <property type="entry name" value="PR DOMAIN ZINC FINGER PROTEIN"/>
    <property type="match status" value="1"/>
</dbReference>
<feature type="compositionally biased region" description="Basic and acidic residues" evidence="8">
    <location>
        <begin position="116"/>
        <end position="137"/>
    </location>
</feature>
<dbReference type="PANTHER" id="PTHR16515:SF49">
    <property type="entry name" value="GASTRULA ZINC FINGER PROTEIN XLCGF49.1-LIKE-RELATED"/>
    <property type="match status" value="1"/>
</dbReference>
<dbReference type="PROSITE" id="PS00028">
    <property type="entry name" value="ZINC_FINGER_C2H2_1"/>
    <property type="match status" value="5"/>
</dbReference>
<keyword evidence="2" id="KW-0479">Metal-binding</keyword>
<feature type="domain" description="C2H2-type" evidence="9">
    <location>
        <begin position="322"/>
        <end position="349"/>
    </location>
</feature>
<name>A0A8C6WHD9_9GOBI</name>
<evidence type="ECO:0000256" key="1">
    <source>
        <dbReference type="ARBA" id="ARBA00004123"/>
    </source>
</evidence>
<evidence type="ECO:0000259" key="9">
    <source>
        <dbReference type="PROSITE" id="PS50157"/>
    </source>
</evidence>
<keyword evidence="6" id="KW-0539">Nucleus</keyword>
<feature type="domain" description="C2H2-type" evidence="9">
    <location>
        <begin position="294"/>
        <end position="321"/>
    </location>
</feature>
<dbReference type="SMART" id="SM00355">
    <property type="entry name" value="ZnF_C2H2"/>
    <property type="match status" value="6"/>
</dbReference>
<feature type="domain" description="C2H2-type" evidence="9">
    <location>
        <begin position="266"/>
        <end position="293"/>
    </location>
</feature>
<sequence>MRALVTERLTAAAEEIFALFEKTILEYEEKNQRQQQLLDEVLNPTVVLPRAGVLIPSLSPGLGLNLNILDSSQFKEEPVELSVKQEEEQLPVPVSIAFCVSQESSLLQLGEETPGEDLRSEPRFYSETNGHADHSSDTDNNDDWARPFSFSAAQTETEADGDHEDGSSQNPSAAQTEKKKHQCPSCPRGYFQKHHLRRHMVVHAEEKHYSCPVCERTFPLKCTLDSHVKSHVKGLPYSCSTCKTTFTSASSLRQHMKTIHRGHRPYSCSVCSKTFTHNSHLTDHKRIHTGDRPFRCSFCEITFIQKSNLKTHMRRHTGEKPFSCCSCEKTFIQKSQLAIHMETCSAQDRQTRVRARRKRRQTHV</sequence>
<reference evidence="10" key="2">
    <citation type="submission" date="2025-09" db="UniProtKB">
        <authorList>
            <consortium name="Ensembl"/>
        </authorList>
    </citation>
    <scope>IDENTIFICATION</scope>
</reference>
<evidence type="ECO:0000256" key="6">
    <source>
        <dbReference type="ARBA" id="ARBA00023242"/>
    </source>
</evidence>
<dbReference type="GO" id="GO:0003677">
    <property type="term" value="F:DNA binding"/>
    <property type="evidence" value="ECO:0007669"/>
    <property type="project" value="UniProtKB-KW"/>
</dbReference>
<dbReference type="GO" id="GO:0010468">
    <property type="term" value="P:regulation of gene expression"/>
    <property type="evidence" value="ECO:0007669"/>
    <property type="project" value="TreeGrafter"/>
</dbReference>
<feature type="region of interest" description="Disordered" evidence="8">
    <location>
        <begin position="109"/>
        <end position="184"/>
    </location>
</feature>
<dbReference type="Pfam" id="PF00096">
    <property type="entry name" value="zf-C2H2"/>
    <property type="match status" value="5"/>
</dbReference>
<dbReference type="SUPFAM" id="SSF57667">
    <property type="entry name" value="beta-beta-alpha zinc fingers"/>
    <property type="match status" value="3"/>
</dbReference>
<evidence type="ECO:0000256" key="7">
    <source>
        <dbReference type="PROSITE-ProRule" id="PRU00042"/>
    </source>
</evidence>
<dbReference type="InterPro" id="IPR036236">
    <property type="entry name" value="Znf_C2H2_sf"/>
</dbReference>
<dbReference type="Ensembl" id="ENSNMLT00000008060.1">
    <property type="protein sequence ID" value="ENSNMLP00000007072.1"/>
    <property type="gene ID" value="ENSNMLG00000005100.1"/>
</dbReference>
<dbReference type="GO" id="GO:0008270">
    <property type="term" value="F:zinc ion binding"/>
    <property type="evidence" value="ECO:0007669"/>
    <property type="project" value="UniProtKB-KW"/>
</dbReference>
<evidence type="ECO:0000256" key="5">
    <source>
        <dbReference type="ARBA" id="ARBA00022833"/>
    </source>
</evidence>
<dbReference type="Gene3D" id="3.30.160.60">
    <property type="entry name" value="Classic Zinc Finger"/>
    <property type="match status" value="5"/>
</dbReference>